<name>A0A0G1KT04_9BACT</name>
<keyword evidence="4 5" id="KW-0472">Membrane</keyword>
<evidence type="ECO:0000256" key="2">
    <source>
        <dbReference type="ARBA" id="ARBA00022692"/>
    </source>
</evidence>
<dbReference type="InterPro" id="IPR007016">
    <property type="entry name" value="O-antigen_ligase-rel_domated"/>
</dbReference>
<sequence>MQKHDAPISTLLDSFFKYLFAAVLIFIPLYPKFPLFNVPFTYVSIRAEDFLIGLVWLIFIVRLIVQKKIHFPKITFQFMVFFLVGLVSSISAILITRNVQVLLVLLHYFRRLEYMSVFFLIYWACNDSGTRKYFLELAILPAIGVFLYGIAQIYFEAPVISTMDSESSKGIAMYLRPGVTLNSTFAGHYDLAIYLTMMMTFLVAISSSIGTWIKRLPFLGLFGILLWLFMQAGSRISLVSLILAVCVVTYIYRRYLLGLVFLGVIFAFIATSQQYIDRFKTIFKVFTVKTSQIWTSPAYAATKGATEISLTPRPTPTAEPLRPIQQDRSSSIRFDVEWPRALRAFYKNPLLGTGYSSITLATDNDYLRALGETGLLGLLSFLALLLAIGKFLIKQVKETSGIDKIIVVSTIGIFVSFLTTATFIDVFESSKIAILFWAYMGLAFSTKKYD</sequence>
<feature type="transmembrane region" description="Helical" evidence="5">
    <location>
        <begin position="12"/>
        <end position="30"/>
    </location>
</feature>
<keyword evidence="2 5" id="KW-0812">Transmembrane</keyword>
<proteinExistence type="predicted"/>
<dbReference type="PANTHER" id="PTHR37422:SF13">
    <property type="entry name" value="LIPOPOLYSACCHARIDE BIOSYNTHESIS PROTEIN PA4999-RELATED"/>
    <property type="match status" value="1"/>
</dbReference>
<feature type="transmembrane region" description="Helical" evidence="5">
    <location>
        <begin position="185"/>
        <end position="205"/>
    </location>
</feature>
<evidence type="ECO:0000259" key="6">
    <source>
        <dbReference type="Pfam" id="PF04932"/>
    </source>
</evidence>
<dbReference type="PANTHER" id="PTHR37422">
    <property type="entry name" value="TEICHURONIC ACID BIOSYNTHESIS PROTEIN TUAE"/>
    <property type="match status" value="1"/>
</dbReference>
<comment type="subcellular location">
    <subcellularLocation>
        <location evidence="1">Membrane</location>
        <topology evidence="1">Multi-pass membrane protein</topology>
    </subcellularLocation>
</comment>
<dbReference type="GO" id="GO:0016020">
    <property type="term" value="C:membrane"/>
    <property type="evidence" value="ECO:0007669"/>
    <property type="project" value="UniProtKB-SubCell"/>
</dbReference>
<feature type="transmembrane region" description="Helical" evidence="5">
    <location>
        <begin position="259"/>
        <end position="276"/>
    </location>
</feature>
<evidence type="ECO:0000256" key="5">
    <source>
        <dbReference type="SAM" id="Phobius"/>
    </source>
</evidence>
<reference evidence="7 8" key="1">
    <citation type="journal article" date="2015" name="Nature">
        <title>rRNA introns, odd ribosomes, and small enigmatic genomes across a large radiation of phyla.</title>
        <authorList>
            <person name="Brown C.T."/>
            <person name="Hug L.A."/>
            <person name="Thomas B.C."/>
            <person name="Sharon I."/>
            <person name="Castelle C.J."/>
            <person name="Singh A."/>
            <person name="Wilkins M.J."/>
            <person name="Williams K.H."/>
            <person name="Banfield J.F."/>
        </authorList>
    </citation>
    <scope>NUCLEOTIDE SEQUENCE [LARGE SCALE GENOMIC DNA]</scope>
</reference>
<feature type="transmembrane region" description="Helical" evidence="5">
    <location>
        <begin position="137"/>
        <end position="155"/>
    </location>
</feature>
<feature type="domain" description="O-antigen ligase-related" evidence="6">
    <location>
        <begin position="222"/>
        <end position="382"/>
    </location>
</feature>
<feature type="transmembrane region" description="Helical" evidence="5">
    <location>
        <begin position="50"/>
        <end position="65"/>
    </location>
</feature>
<dbReference type="EMBL" id="LCJW01000003">
    <property type="protein sequence ID" value="KKT86741.1"/>
    <property type="molecule type" value="Genomic_DNA"/>
</dbReference>
<evidence type="ECO:0000256" key="1">
    <source>
        <dbReference type="ARBA" id="ARBA00004141"/>
    </source>
</evidence>
<accession>A0A0G1KT04</accession>
<evidence type="ECO:0000313" key="7">
    <source>
        <dbReference type="EMBL" id="KKT86741.1"/>
    </source>
</evidence>
<feature type="transmembrane region" description="Helical" evidence="5">
    <location>
        <begin position="405"/>
        <end position="424"/>
    </location>
</feature>
<protein>
    <submittedName>
        <fullName evidence="7">O-antigen polymerase</fullName>
    </submittedName>
</protein>
<comment type="caution">
    <text evidence="7">The sequence shown here is derived from an EMBL/GenBank/DDBJ whole genome shotgun (WGS) entry which is preliminary data.</text>
</comment>
<evidence type="ECO:0000256" key="4">
    <source>
        <dbReference type="ARBA" id="ARBA00023136"/>
    </source>
</evidence>
<dbReference type="InterPro" id="IPR051533">
    <property type="entry name" value="WaaL-like"/>
</dbReference>
<gene>
    <name evidence="7" type="ORF">UW84_C0003G0023</name>
</gene>
<evidence type="ECO:0000313" key="8">
    <source>
        <dbReference type="Proteomes" id="UP000034797"/>
    </source>
</evidence>
<feature type="transmembrane region" description="Helical" evidence="5">
    <location>
        <begin position="236"/>
        <end position="252"/>
    </location>
</feature>
<dbReference type="Pfam" id="PF04932">
    <property type="entry name" value="Wzy_C"/>
    <property type="match status" value="1"/>
</dbReference>
<evidence type="ECO:0000256" key="3">
    <source>
        <dbReference type="ARBA" id="ARBA00022989"/>
    </source>
</evidence>
<feature type="transmembrane region" description="Helical" evidence="5">
    <location>
        <begin position="374"/>
        <end position="393"/>
    </location>
</feature>
<organism evidence="7 8">
    <name type="scientific">Candidatus Collierbacteria bacterium GW2011_GWA2_44_99</name>
    <dbReference type="NCBI Taxonomy" id="1618380"/>
    <lineage>
        <taxon>Bacteria</taxon>
        <taxon>Candidatus Collieribacteriota</taxon>
    </lineage>
</organism>
<dbReference type="AlphaFoldDB" id="A0A0G1KT04"/>
<dbReference type="Proteomes" id="UP000034797">
    <property type="component" value="Unassembled WGS sequence"/>
</dbReference>
<feature type="transmembrane region" description="Helical" evidence="5">
    <location>
        <begin position="77"/>
        <end position="96"/>
    </location>
</feature>
<feature type="transmembrane region" description="Helical" evidence="5">
    <location>
        <begin position="108"/>
        <end position="125"/>
    </location>
</feature>
<keyword evidence="3 5" id="KW-1133">Transmembrane helix</keyword>